<feature type="transmembrane region" description="Helical" evidence="1">
    <location>
        <begin position="7"/>
        <end position="27"/>
    </location>
</feature>
<accession>A0A2P7QEE1</accession>
<sequence length="64" mass="6908">MRVARVTVPWTALSIALTVVIGIFVNHVVEAEWIAPVTMGVLLGVLIAFGRIPARRPRNTEGGD</sequence>
<keyword evidence="3" id="KW-1185">Reference proteome</keyword>
<dbReference type="Proteomes" id="UP000241167">
    <property type="component" value="Unassembled WGS sequence"/>
</dbReference>
<dbReference type="AlphaFoldDB" id="A0A2P7QEE1"/>
<dbReference type="EMBL" id="PXYI01000015">
    <property type="protein sequence ID" value="PSJ36330.1"/>
    <property type="molecule type" value="Genomic_DNA"/>
</dbReference>
<evidence type="ECO:0000313" key="2">
    <source>
        <dbReference type="EMBL" id="PSJ36330.1"/>
    </source>
</evidence>
<keyword evidence="1" id="KW-0472">Membrane</keyword>
<name>A0A2P7QEE1_9SPHN</name>
<protein>
    <submittedName>
        <fullName evidence="2">Uncharacterized protein</fullName>
    </submittedName>
</protein>
<evidence type="ECO:0000313" key="3">
    <source>
        <dbReference type="Proteomes" id="UP000241167"/>
    </source>
</evidence>
<keyword evidence="1" id="KW-0812">Transmembrane</keyword>
<organism evidence="2 3">
    <name type="scientific">Allosphingosinicella deserti</name>
    <dbReference type="NCBI Taxonomy" id="2116704"/>
    <lineage>
        <taxon>Bacteria</taxon>
        <taxon>Pseudomonadati</taxon>
        <taxon>Pseudomonadota</taxon>
        <taxon>Alphaproteobacteria</taxon>
        <taxon>Sphingomonadales</taxon>
        <taxon>Sphingomonadaceae</taxon>
        <taxon>Allosphingosinicella</taxon>
    </lineage>
</organism>
<proteinExistence type="predicted"/>
<feature type="transmembrane region" description="Helical" evidence="1">
    <location>
        <begin position="33"/>
        <end position="50"/>
    </location>
</feature>
<dbReference type="RefSeq" id="WP_106516158.1">
    <property type="nucleotide sequence ID" value="NZ_PXYI01000015.1"/>
</dbReference>
<gene>
    <name evidence="2" type="ORF">C7I55_26960</name>
</gene>
<keyword evidence="1" id="KW-1133">Transmembrane helix</keyword>
<evidence type="ECO:0000256" key="1">
    <source>
        <dbReference type="SAM" id="Phobius"/>
    </source>
</evidence>
<reference evidence="2 3" key="1">
    <citation type="submission" date="2018-03" db="EMBL/GenBank/DDBJ databases">
        <title>The draft genome of Sphingosinicella sp. GL-C-18.</title>
        <authorList>
            <person name="Liu L."/>
            <person name="Li L."/>
            <person name="Liang L."/>
            <person name="Zhang X."/>
            <person name="Wang T."/>
        </authorList>
    </citation>
    <scope>NUCLEOTIDE SEQUENCE [LARGE SCALE GENOMIC DNA]</scope>
    <source>
        <strain evidence="2 3">GL-C-18</strain>
    </source>
</reference>
<comment type="caution">
    <text evidence="2">The sequence shown here is derived from an EMBL/GenBank/DDBJ whole genome shotgun (WGS) entry which is preliminary data.</text>
</comment>